<dbReference type="CDD" id="cd04182">
    <property type="entry name" value="GT_2_like_f"/>
    <property type="match status" value="1"/>
</dbReference>
<dbReference type="Proteomes" id="UP000295560">
    <property type="component" value="Unassembled WGS sequence"/>
</dbReference>
<protein>
    <submittedName>
        <fullName evidence="2">Nicotine blue oxidoreductase</fullName>
    </submittedName>
</protein>
<keyword evidence="3" id="KW-1185">Reference proteome</keyword>
<evidence type="ECO:0000259" key="1">
    <source>
        <dbReference type="Pfam" id="PF12804"/>
    </source>
</evidence>
<reference evidence="2 3" key="1">
    <citation type="submission" date="2019-03" db="EMBL/GenBank/DDBJ databases">
        <title>Sequencing the genomes of 1000 actinobacteria strains.</title>
        <authorList>
            <person name="Klenk H.-P."/>
        </authorList>
    </citation>
    <scope>NUCLEOTIDE SEQUENCE [LARGE SCALE GENOMIC DNA]</scope>
    <source>
        <strain evidence="2 3">DSM 44969</strain>
    </source>
</reference>
<name>A0A4R1HDE2_PSEEN</name>
<dbReference type="InterPro" id="IPR029044">
    <property type="entry name" value="Nucleotide-diphossugar_trans"/>
</dbReference>
<proteinExistence type="predicted"/>
<sequence length="206" mass="21100">MAAAGLLLAGGAGRRMGEPKALVRFRGVRLVTLAVQALTDAGCAPVTVVLGARADEARAALREGDAPADLHTVVADGWDEGMGASLRRGLEAVRTLRPLPDAVLVHLVDLPGVTADAIRRTAGDGDDPSALRRAAYDGRAGHPVLIGRDHWDAVTDAASGDEGARSYLGGNPAVQLVECGDLAVPDDVDTPEQLARLAARTAPPGG</sequence>
<dbReference type="Gene3D" id="3.90.550.10">
    <property type="entry name" value="Spore Coat Polysaccharide Biosynthesis Protein SpsA, Chain A"/>
    <property type="match status" value="1"/>
</dbReference>
<dbReference type="EMBL" id="SMFZ01000002">
    <property type="protein sequence ID" value="TCK20064.1"/>
    <property type="molecule type" value="Genomic_DNA"/>
</dbReference>
<accession>A0A4R1HDE2</accession>
<dbReference type="AlphaFoldDB" id="A0A4R1HDE2"/>
<dbReference type="SUPFAM" id="SSF53448">
    <property type="entry name" value="Nucleotide-diphospho-sugar transferases"/>
    <property type="match status" value="1"/>
</dbReference>
<dbReference type="RefSeq" id="WP_132428540.1">
    <property type="nucleotide sequence ID" value="NZ_SMFZ01000002.1"/>
</dbReference>
<dbReference type="GO" id="GO:0016779">
    <property type="term" value="F:nucleotidyltransferase activity"/>
    <property type="evidence" value="ECO:0007669"/>
    <property type="project" value="UniProtKB-ARBA"/>
</dbReference>
<organism evidence="2 3">
    <name type="scientific">Pseudonocardia endophytica</name>
    <dbReference type="NCBI Taxonomy" id="401976"/>
    <lineage>
        <taxon>Bacteria</taxon>
        <taxon>Bacillati</taxon>
        <taxon>Actinomycetota</taxon>
        <taxon>Actinomycetes</taxon>
        <taxon>Pseudonocardiales</taxon>
        <taxon>Pseudonocardiaceae</taxon>
        <taxon>Pseudonocardia</taxon>
    </lineage>
</organism>
<dbReference type="PANTHER" id="PTHR43777">
    <property type="entry name" value="MOLYBDENUM COFACTOR CYTIDYLYLTRANSFERASE"/>
    <property type="match status" value="1"/>
</dbReference>
<comment type="caution">
    <text evidence="2">The sequence shown here is derived from an EMBL/GenBank/DDBJ whole genome shotgun (WGS) entry which is preliminary data.</text>
</comment>
<gene>
    <name evidence="2" type="ORF">EV378_4013</name>
</gene>
<dbReference type="Pfam" id="PF12804">
    <property type="entry name" value="NTP_transf_3"/>
    <property type="match status" value="1"/>
</dbReference>
<evidence type="ECO:0000313" key="2">
    <source>
        <dbReference type="EMBL" id="TCK20064.1"/>
    </source>
</evidence>
<dbReference type="PANTHER" id="PTHR43777:SF1">
    <property type="entry name" value="MOLYBDENUM COFACTOR CYTIDYLYLTRANSFERASE"/>
    <property type="match status" value="1"/>
</dbReference>
<dbReference type="OrthoDB" id="4427994at2"/>
<dbReference type="InterPro" id="IPR025877">
    <property type="entry name" value="MobA-like_NTP_Trfase"/>
</dbReference>
<evidence type="ECO:0000313" key="3">
    <source>
        <dbReference type="Proteomes" id="UP000295560"/>
    </source>
</evidence>
<feature type="domain" description="MobA-like NTP transferase" evidence="1">
    <location>
        <begin position="5"/>
        <end position="169"/>
    </location>
</feature>